<proteinExistence type="predicted"/>
<name>A0A7U7JS59_9STAP</name>
<keyword evidence="2" id="KW-1185">Reference proteome</keyword>
<comment type="caution">
    <text evidence="1">The sequence shown here is derived from an EMBL/GenBank/DDBJ whole genome shotgun (WGS) entry which is preliminary data.</text>
</comment>
<accession>A0A7U7JS59</accession>
<gene>
    <name evidence="1" type="ORF">BN1326_190001</name>
</gene>
<sequence length="62" mass="7156">MVVTKIQGMADVNRLVSAIPFYKKRLYTINIPLRNNSKILSNFGHMSISPNQCSYFLVNFDF</sequence>
<dbReference type="EMBL" id="CVOU01000011">
    <property type="protein sequence ID" value="CRI19657.1"/>
    <property type="molecule type" value="Genomic_DNA"/>
</dbReference>
<reference evidence="1 2" key="1">
    <citation type="submission" date="2015-04" db="EMBL/GenBank/DDBJ databases">
        <authorList>
            <person name="Cao L."/>
            <person name="Gao C.H."/>
        </authorList>
    </citation>
    <scope>NUCLEOTIDE SEQUENCE [LARGE SCALE GENOMIC DNA]</scope>
    <source>
        <strain evidence="1 2">SH3</strain>
    </source>
</reference>
<dbReference type="AlphaFoldDB" id="A0A7U7JS59"/>
<evidence type="ECO:0000313" key="2">
    <source>
        <dbReference type="Proteomes" id="UP000236509"/>
    </source>
</evidence>
<dbReference type="Proteomes" id="UP000236509">
    <property type="component" value="Unassembled WGS sequence"/>
</dbReference>
<organism evidence="1 2">
    <name type="scientific">Staphylococcus argenteus</name>
    <dbReference type="NCBI Taxonomy" id="985002"/>
    <lineage>
        <taxon>Bacteria</taxon>
        <taxon>Bacillati</taxon>
        <taxon>Bacillota</taxon>
        <taxon>Bacilli</taxon>
        <taxon>Bacillales</taxon>
        <taxon>Staphylococcaceae</taxon>
        <taxon>Staphylococcus</taxon>
    </lineage>
</organism>
<evidence type="ECO:0000313" key="1">
    <source>
        <dbReference type="EMBL" id="CRI19657.1"/>
    </source>
</evidence>
<protein>
    <submittedName>
        <fullName evidence="1">Uncharacterized protein</fullName>
    </submittedName>
</protein>